<feature type="domain" description="Thiolase N-terminal" evidence="9">
    <location>
        <begin position="12"/>
        <end position="271"/>
    </location>
</feature>
<dbReference type="InterPro" id="IPR020615">
    <property type="entry name" value="Thiolase_acyl_enz_int_AS"/>
</dbReference>
<evidence type="ECO:0000256" key="2">
    <source>
        <dbReference type="ARBA" id="ARBA00012705"/>
    </source>
</evidence>
<dbReference type="CDD" id="cd00751">
    <property type="entry name" value="thiolase"/>
    <property type="match status" value="1"/>
</dbReference>
<feature type="domain" description="Thiolase C-terminal" evidence="10">
    <location>
        <begin position="281"/>
        <end position="399"/>
    </location>
</feature>
<evidence type="ECO:0000256" key="4">
    <source>
        <dbReference type="ARBA" id="ARBA00023315"/>
    </source>
</evidence>
<dbReference type="STRING" id="1224163.B841_00720"/>
<keyword evidence="12" id="KW-1185">Reference proteome</keyword>
<organism evidence="11 12">
    <name type="scientific">Corynebacterium maris DSM 45190</name>
    <dbReference type="NCBI Taxonomy" id="1224163"/>
    <lineage>
        <taxon>Bacteria</taxon>
        <taxon>Bacillati</taxon>
        <taxon>Actinomycetota</taxon>
        <taxon>Actinomycetes</taxon>
        <taxon>Mycobacteriales</taxon>
        <taxon>Corynebacteriaceae</taxon>
        <taxon>Corynebacterium</taxon>
    </lineage>
</organism>
<comment type="similarity">
    <text evidence="1 8">Belongs to the thiolase-like superfamily. Thiolase family.</text>
</comment>
<dbReference type="PROSITE" id="PS00098">
    <property type="entry name" value="THIOLASE_1"/>
    <property type="match status" value="1"/>
</dbReference>
<evidence type="ECO:0000256" key="3">
    <source>
        <dbReference type="ARBA" id="ARBA00022679"/>
    </source>
</evidence>
<name>S5SRK1_9CORY</name>
<gene>
    <name evidence="11" type="ORF">B841_00720</name>
</gene>
<dbReference type="InterPro" id="IPR020617">
    <property type="entry name" value="Thiolase_C"/>
</dbReference>
<dbReference type="InterPro" id="IPR020616">
    <property type="entry name" value="Thiolase_N"/>
</dbReference>
<keyword evidence="3 8" id="KW-0808">Transferase</keyword>
<feature type="active site" description="Proton acceptor" evidence="7">
    <location>
        <position position="358"/>
    </location>
</feature>
<evidence type="ECO:0000256" key="7">
    <source>
        <dbReference type="PIRSR" id="PIRSR000429-1"/>
    </source>
</evidence>
<evidence type="ECO:0000256" key="5">
    <source>
        <dbReference type="ARBA" id="ARBA00030755"/>
    </source>
</evidence>
<dbReference type="PANTHER" id="PTHR18919:SF107">
    <property type="entry name" value="ACETYL-COA ACETYLTRANSFERASE, CYTOSOLIC"/>
    <property type="match status" value="1"/>
</dbReference>
<dbReference type="InterPro" id="IPR016039">
    <property type="entry name" value="Thiolase-like"/>
</dbReference>
<evidence type="ECO:0000313" key="12">
    <source>
        <dbReference type="Proteomes" id="UP000015388"/>
    </source>
</evidence>
<reference evidence="11 12" key="1">
    <citation type="submission" date="2012-11" db="EMBL/GenBank/DDBJ databases">
        <title>The complete genome sequence of Corynebacterium maris Coryn-1 (=DSM 45190).</title>
        <authorList>
            <person name="Schaffert L."/>
            <person name="Albersmeier A."/>
            <person name="Kalinowski J."/>
            <person name="Ruckert C."/>
        </authorList>
    </citation>
    <scope>NUCLEOTIDE SEQUENCE [LARGE SCALE GENOMIC DNA]</scope>
    <source>
        <strain evidence="12">Coryn-1</strain>
    </source>
</reference>
<dbReference type="Pfam" id="PF02803">
    <property type="entry name" value="Thiolase_C"/>
    <property type="match status" value="1"/>
</dbReference>
<dbReference type="Pfam" id="PF00108">
    <property type="entry name" value="Thiolase_N"/>
    <property type="match status" value="1"/>
</dbReference>
<accession>S5SRK1</accession>
<protein>
    <recommendedName>
        <fullName evidence="6">Probable acetyl-CoA acetyltransferase</fullName>
        <ecNumber evidence="2">2.3.1.9</ecNumber>
    </recommendedName>
    <alternativeName>
        <fullName evidence="5">Acetoacetyl-CoA thiolase</fullName>
    </alternativeName>
</protein>
<dbReference type="GO" id="GO:0003985">
    <property type="term" value="F:acetyl-CoA C-acetyltransferase activity"/>
    <property type="evidence" value="ECO:0007669"/>
    <property type="project" value="UniProtKB-EC"/>
</dbReference>
<keyword evidence="4 8" id="KW-0012">Acyltransferase</keyword>
<dbReference type="PIRSF" id="PIRSF000429">
    <property type="entry name" value="Ac-CoA_Ac_transf"/>
    <property type="match status" value="1"/>
</dbReference>
<dbReference type="HOGENOM" id="CLU_031026_0_0_11"/>
<dbReference type="KEGG" id="cmd:B841_00720"/>
<dbReference type="EMBL" id="CP003924">
    <property type="protein sequence ID" value="AGS33627.1"/>
    <property type="molecule type" value="Genomic_DNA"/>
</dbReference>
<dbReference type="PROSITE" id="PS00737">
    <property type="entry name" value="THIOLASE_2"/>
    <property type="match status" value="1"/>
</dbReference>
<evidence type="ECO:0000256" key="6">
    <source>
        <dbReference type="ARBA" id="ARBA00040529"/>
    </source>
</evidence>
<dbReference type="Proteomes" id="UP000015388">
    <property type="component" value="Chromosome"/>
</dbReference>
<dbReference type="RefSeq" id="WP_020933562.1">
    <property type="nucleotide sequence ID" value="NC_021915.1"/>
</dbReference>
<evidence type="ECO:0000313" key="11">
    <source>
        <dbReference type="EMBL" id="AGS33627.1"/>
    </source>
</evidence>
<sequence length="402" mass="41450">MSSLPTPRADDVVILAGARTPQGKMLGDLAQLSAVDLGAHVIRHAVQRAGIKAEDIDQVVLGQVIQAGTGQNPARQAAINAGLPWSVPAETVNKVCLSGLDAIIHGTRMVRLGEADVVVAGGQESMTNAPHIADGVRQGKAYGGLKLTDSLESDGLSDAFDGCSMGTLTEEPMGDLGISRADQDEIAATSHQRAARAQQEGVFAAEIAPLEIPQRKGDPLVVDTDQGIRPDTTAESLSRLRPAFTQNGGTITAGNASPISDGASAVVLARRSWAEERALDHLAVVGAAGQTAGPDNSLHSQPAASLNHALSRAGWEADELDFIEINEAFGAVAVKSLRDLDYPLEKCNINGGAIALGHPIGASGARLVLTAAMELSRRGIGRVGVSLCGGGGQGDALLLYRS</sequence>
<evidence type="ECO:0000256" key="1">
    <source>
        <dbReference type="ARBA" id="ARBA00010982"/>
    </source>
</evidence>
<dbReference type="eggNOG" id="COG0183">
    <property type="taxonomic scope" value="Bacteria"/>
</dbReference>
<dbReference type="PANTHER" id="PTHR18919">
    <property type="entry name" value="ACETYL-COA C-ACYLTRANSFERASE"/>
    <property type="match status" value="1"/>
</dbReference>
<dbReference type="InterPro" id="IPR020613">
    <property type="entry name" value="Thiolase_CS"/>
</dbReference>
<dbReference type="PATRIC" id="fig|1224163.3.peg.143"/>
<evidence type="ECO:0000259" key="9">
    <source>
        <dbReference type="Pfam" id="PF00108"/>
    </source>
</evidence>
<dbReference type="AlphaFoldDB" id="S5SRK1"/>
<dbReference type="NCBIfam" id="TIGR01930">
    <property type="entry name" value="AcCoA-C-Actrans"/>
    <property type="match status" value="1"/>
</dbReference>
<dbReference type="SUPFAM" id="SSF53901">
    <property type="entry name" value="Thiolase-like"/>
    <property type="match status" value="2"/>
</dbReference>
<evidence type="ECO:0000259" key="10">
    <source>
        <dbReference type="Pfam" id="PF02803"/>
    </source>
</evidence>
<feature type="active site" description="Acyl-thioester intermediate" evidence="7">
    <location>
        <position position="96"/>
    </location>
</feature>
<dbReference type="OrthoDB" id="4475716at2"/>
<dbReference type="InterPro" id="IPR002155">
    <property type="entry name" value="Thiolase"/>
</dbReference>
<evidence type="ECO:0000256" key="8">
    <source>
        <dbReference type="RuleBase" id="RU003557"/>
    </source>
</evidence>
<feature type="active site" description="Proton acceptor" evidence="7">
    <location>
        <position position="388"/>
    </location>
</feature>
<dbReference type="Gene3D" id="3.40.47.10">
    <property type="match status" value="2"/>
</dbReference>
<dbReference type="EC" id="2.3.1.9" evidence="2"/>
<proteinExistence type="inferred from homology"/>